<reference evidence="2" key="2">
    <citation type="submission" date="2025-09" db="UniProtKB">
        <authorList>
            <consortium name="Ensembl"/>
        </authorList>
    </citation>
    <scope>IDENTIFICATION</scope>
</reference>
<reference evidence="2" key="1">
    <citation type="submission" date="2025-08" db="UniProtKB">
        <authorList>
            <consortium name="Ensembl"/>
        </authorList>
    </citation>
    <scope>IDENTIFICATION</scope>
</reference>
<evidence type="ECO:0000256" key="1">
    <source>
        <dbReference type="SAM" id="MobiDB-lite"/>
    </source>
</evidence>
<dbReference type="GO" id="GO:0001729">
    <property type="term" value="F:ceramide kinase activity"/>
    <property type="evidence" value="ECO:0007669"/>
    <property type="project" value="TreeGrafter"/>
</dbReference>
<dbReference type="GO" id="GO:0016020">
    <property type="term" value="C:membrane"/>
    <property type="evidence" value="ECO:0007669"/>
    <property type="project" value="GOC"/>
</dbReference>
<dbReference type="GO" id="GO:0006672">
    <property type="term" value="P:ceramide metabolic process"/>
    <property type="evidence" value="ECO:0007669"/>
    <property type="project" value="TreeGrafter"/>
</dbReference>
<feature type="region of interest" description="Disordered" evidence="1">
    <location>
        <begin position="1"/>
        <end position="21"/>
    </location>
</feature>
<dbReference type="Proteomes" id="UP000694392">
    <property type="component" value="Unplaced"/>
</dbReference>
<accession>A0A8D0H331</accession>
<proteinExistence type="predicted"/>
<name>A0A8D0H331_SPHPU</name>
<evidence type="ECO:0000313" key="2">
    <source>
        <dbReference type="Ensembl" id="ENSSPUP00000013698.1"/>
    </source>
</evidence>
<dbReference type="PANTHER" id="PTHR12358">
    <property type="entry name" value="SPHINGOSINE KINASE"/>
    <property type="match status" value="1"/>
</dbReference>
<dbReference type="PANTHER" id="PTHR12358:SF95">
    <property type="entry name" value="CERAMIDE KINASE"/>
    <property type="match status" value="1"/>
</dbReference>
<protein>
    <recommendedName>
        <fullName evidence="4">DAGKc domain-containing protein</fullName>
    </recommendedName>
</protein>
<sequence length="78" mass="8180">MHGLIARAQEKAGIPEDDPDAQLLPPRLRIGIIPAGSTNCVCFATVGINDPVTSTLHIIIGISMGPAWGARGPRDKLP</sequence>
<evidence type="ECO:0000313" key="3">
    <source>
        <dbReference type="Proteomes" id="UP000694392"/>
    </source>
</evidence>
<dbReference type="AlphaFoldDB" id="A0A8D0H331"/>
<keyword evidence="3" id="KW-1185">Reference proteome</keyword>
<evidence type="ECO:0008006" key="4">
    <source>
        <dbReference type="Google" id="ProtNLM"/>
    </source>
</evidence>
<dbReference type="Ensembl" id="ENSSPUT00000014610.1">
    <property type="protein sequence ID" value="ENSSPUP00000013698.1"/>
    <property type="gene ID" value="ENSSPUG00000010555.1"/>
</dbReference>
<dbReference type="InterPro" id="IPR050187">
    <property type="entry name" value="Lipid_Phosphate_FormReg"/>
</dbReference>
<organism evidence="2 3">
    <name type="scientific">Sphenodon punctatus</name>
    <name type="common">Tuatara</name>
    <name type="synonym">Hatteria punctata</name>
    <dbReference type="NCBI Taxonomy" id="8508"/>
    <lineage>
        <taxon>Eukaryota</taxon>
        <taxon>Metazoa</taxon>
        <taxon>Chordata</taxon>
        <taxon>Craniata</taxon>
        <taxon>Vertebrata</taxon>
        <taxon>Euteleostomi</taxon>
        <taxon>Lepidosauria</taxon>
        <taxon>Sphenodontia</taxon>
        <taxon>Sphenodontidae</taxon>
        <taxon>Sphenodon</taxon>
    </lineage>
</organism>